<dbReference type="InterPro" id="IPR050275">
    <property type="entry name" value="PGM_Phosphatase"/>
</dbReference>
<dbReference type="PROSITE" id="PS50879">
    <property type="entry name" value="RNASE_H_1"/>
    <property type="match status" value="1"/>
</dbReference>
<dbReference type="CDD" id="cd07067">
    <property type="entry name" value="HP_PGM_like"/>
    <property type="match status" value="1"/>
</dbReference>
<dbReference type="Pfam" id="PF00300">
    <property type="entry name" value="His_Phos_1"/>
    <property type="match status" value="1"/>
</dbReference>
<dbReference type="EMBL" id="JAGIOO010000001">
    <property type="protein sequence ID" value="MBP2473888.1"/>
    <property type="molecule type" value="Genomic_DNA"/>
</dbReference>
<comment type="caution">
    <text evidence="2">The sequence shown here is derived from an EMBL/GenBank/DDBJ whole genome shotgun (WGS) entry which is preliminary data.</text>
</comment>
<dbReference type="InterPro" id="IPR029033">
    <property type="entry name" value="His_PPase_superfam"/>
</dbReference>
<dbReference type="RefSeq" id="WP_086785299.1">
    <property type="nucleotide sequence ID" value="NZ_JAGIOO010000001.1"/>
</dbReference>
<dbReference type="CDD" id="cd09279">
    <property type="entry name" value="RNase_HI_like"/>
    <property type="match status" value="1"/>
</dbReference>
<proteinExistence type="predicted"/>
<dbReference type="SUPFAM" id="SSF53098">
    <property type="entry name" value="Ribonuclease H-like"/>
    <property type="match status" value="1"/>
</dbReference>
<dbReference type="NCBIfam" id="NF005567">
    <property type="entry name" value="PRK07238.1"/>
    <property type="match status" value="1"/>
</dbReference>
<feature type="domain" description="RNase H type-1" evidence="1">
    <location>
        <begin position="1"/>
        <end position="134"/>
    </location>
</feature>
<dbReference type="SMART" id="SM00855">
    <property type="entry name" value="PGAM"/>
    <property type="match status" value="1"/>
</dbReference>
<dbReference type="SUPFAM" id="SSF53254">
    <property type="entry name" value="Phosphoglycerate mutase-like"/>
    <property type="match status" value="1"/>
</dbReference>
<dbReference type="Pfam" id="PF13456">
    <property type="entry name" value="RVT_3"/>
    <property type="match status" value="1"/>
</dbReference>
<dbReference type="InterPro" id="IPR013078">
    <property type="entry name" value="His_Pase_superF_clade-1"/>
</dbReference>
<dbReference type="PANTHER" id="PTHR48100">
    <property type="entry name" value="BROAD-SPECIFICITY PHOSPHATASE YOR283W-RELATED"/>
    <property type="match status" value="1"/>
</dbReference>
<dbReference type="GO" id="GO:0004619">
    <property type="term" value="F:phosphoglycerate mutase activity"/>
    <property type="evidence" value="ECO:0007669"/>
    <property type="project" value="UniProtKB-EC"/>
</dbReference>
<protein>
    <submittedName>
        <fullName evidence="2">Phosphoglycerate mutase</fullName>
        <ecNumber evidence="2">5.4.2.12</ecNumber>
    </submittedName>
</protein>
<dbReference type="Gene3D" id="3.30.420.10">
    <property type="entry name" value="Ribonuclease H-like superfamily/Ribonuclease H"/>
    <property type="match status" value="1"/>
</dbReference>
<accession>A0ABS5ABB7</accession>
<gene>
    <name evidence="2" type="ORF">JOF53_002760</name>
</gene>
<dbReference type="InterPro" id="IPR012337">
    <property type="entry name" value="RNaseH-like_sf"/>
</dbReference>
<name>A0ABS5ABB7_9PSEU</name>
<dbReference type="InterPro" id="IPR014636">
    <property type="entry name" value="RNaseH/PGlycerate_mutase"/>
</dbReference>
<reference evidence="2 3" key="1">
    <citation type="submission" date="2021-03" db="EMBL/GenBank/DDBJ databases">
        <title>Sequencing the genomes of 1000 actinobacteria strains.</title>
        <authorList>
            <person name="Klenk H.-P."/>
        </authorList>
    </citation>
    <scope>NUCLEOTIDE SEQUENCE [LARGE SCALE GENOMIC DNA]</scope>
    <source>
        <strain evidence="2 3">DSM 44580</strain>
    </source>
</reference>
<evidence type="ECO:0000313" key="2">
    <source>
        <dbReference type="EMBL" id="MBP2473888.1"/>
    </source>
</evidence>
<dbReference type="PANTHER" id="PTHR48100:SF1">
    <property type="entry name" value="HISTIDINE PHOSPHATASE FAMILY PROTEIN-RELATED"/>
    <property type="match status" value="1"/>
</dbReference>
<dbReference type="PIRSF" id="PIRSF036922">
    <property type="entry name" value="RNaseH_PGAM"/>
    <property type="match status" value="1"/>
</dbReference>
<dbReference type="EC" id="5.4.2.12" evidence="2"/>
<organism evidence="2 3">
    <name type="scientific">Crossiella equi</name>
    <dbReference type="NCBI Taxonomy" id="130796"/>
    <lineage>
        <taxon>Bacteria</taxon>
        <taxon>Bacillati</taxon>
        <taxon>Actinomycetota</taxon>
        <taxon>Actinomycetes</taxon>
        <taxon>Pseudonocardiales</taxon>
        <taxon>Pseudonocardiaceae</taxon>
        <taxon>Crossiella</taxon>
    </lineage>
</organism>
<dbReference type="InterPro" id="IPR036397">
    <property type="entry name" value="RNaseH_sf"/>
</dbReference>
<dbReference type="Gene3D" id="3.40.50.1240">
    <property type="entry name" value="Phosphoglycerate mutase-like"/>
    <property type="match status" value="1"/>
</dbReference>
<evidence type="ECO:0000259" key="1">
    <source>
        <dbReference type="PROSITE" id="PS50879"/>
    </source>
</evidence>
<dbReference type="InterPro" id="IPR002156">
    <property type="entry name" value="RNaseH_domain"/>
</dbReference>
<sequence>MRVLVEADGGSRGNPGPAGCGAVVKAADGTVLAERAEGIGEATNNVAEYRGLLAGLRAAADLGATEVEVRMDSKLVVEQLSGRWKIKHPGLAPLAREAWDLAKAFTRVTYTWIPRAQNADADRLANKAMDAQAEGHPVAAAEDNGLFAEADLRAAPAVGGESAQNGTPASWTGATGTPTRLLLLRHGQTAMSAQRRYSGHGDPELTETGLAQAEAAAKRLATRTDISAVITSPLTRTRQTAQATADALGLRPVTHQGLIETDFGAWEGLTFQEAADRDPALHRRWLSDPTVPTPGGESFEQVHARVAKTRDDLLAEHGGSTIVVVSHVTPIKTLLRLALDAGPQLLFKLHLDLASLCVVEFYPDGNTSVRLVNDTSHLPGSA</sequence>
<keyword evidence="3" id="KW-1185">Reference proteome</keyword>
<keyword evidence="2" id="KW-0413">Isomerase</keyword>
<evidence type="ECO:0000313" key="3">
    <source>
        <dbReference type="Proteomes" id="UP001519363"/>
    </source>
</evidence>
<dbReference type="Proteomes" id="UP001519363">
    <property type="component" value="Unassembled WGS sequence"/>
</dbReference>